<evidence type="ECO:0000256" key="3">
    <source>
        <dbReference type="ARBA" id="ARBA00022679"/>
    </source>
</evidence>
<evidence type="ECO:0000259" key="5">
    <source>
        <dbReference type="Pfam" id="PF05175"/>
    </source>
</evidence>
<evidence type="ECO:0000313" key="6">
    <source>
        <dbReference type="EMBL" id="MBB5916021.1"/>
    </source>
</evidence>
<dbReference type="EC" id="2.1.1.297" evidence="6"/>
<dbReference type="InterPro" id="IPR007848">
    <property type="entry name" value="Small_mtfrase_dom"/>
</dbReference>
<proteinExistence type="inferred from homology"/>
<keyword evidence="4" id="KW-0949">S-adenosyl-L-methionine</keyword>
<gene>
    <name evidence="6" type="ORF">BJY24_004933</name>
</gene>
<keyword evidence="3 6" id="KW-0808">Transferase</keyword>
<dbReference type="RefSeq" id="WP_246461616.1">
    <property type="nucleotide sequence ID" value="NZ_JACHIT010000002.1"/>
</dbReference>
<dbReference type="PANTHER" id="PTHR45875">
    <property type="entry name" value="METHYLTRANSFERASE N6AMT1"/>
    <property type="match status" value="1"/>
</dbReference>
<evidence type="ECO:0000256" key="4">
    <source>
        <dbReference type="ARBA" id="ARBA00022691"/>
    </source>
</evidence>
<dbReference type="GO" id="GO:0035657">
    <property type="term" value="C:eRF1 methyltransferase complex"/>
    <property type="evidence" value="ECO:0007669"/>
    <property type="project" value="TreeGrafter"/>
</dbReference>
<dbReference type="AlphaFoldDB" id="A0A7W9UK32"/>
<dbReference type="InterPro" id="IPR052190">
    <property type="entry name" value="Euk-Arch_PrmC-MTase"/>
</dbReference>
<dbReference type="GO" id="GO:0032259">
    <property type="term" value="P:methylation"/>
    <property type="evidence" value="ECO:0007669"/>
    <property type="project" value="UniProtKB-KW"/>
</dbReference>
<dbReference type="Proteomes" id="UP000540412">
    <property type="component" value="Unassembled WGS sequence"/>
</dbReference>
<dbReference type="SUPFAM" id="SSF53335">
    <property type="entry name" value="S-adenosyl-L-methionine-dependent methyltransferases"/>
    <property type="match status" value="1"/>
</dbReference>
<dbReference type="InterPro" id="IPR004557">
    <property type="entry name" value="PrmC-related"/>
</dbReference>
<reference evidence="6 7" key="1">
    <citation type="submission" date="2020-08" db="EMBL/GenBank/DDBJ databases">
        <title>Sequencing the genomes of 1000 actinobacteria strains.</title>
        <authorList>
            <person name="Klenk H.-P."/>
        </authorList>
    </citation>
    <scope>NUCLEOTIDE SEQUENCE [LARGE SCALE GENOMIC DNA]</scope>
    <source>
        <strain evidence="6 7">DSM 43582</strain>
    </source>
</reference>
<keyword evidence="2 6" id="KW-0489">Methyltransferase</keyword>
<accession>A0A7W9UK32</accession>
<keyword evidence="7" id="KW-1185">Reference proteome</keyword>
<evidence type="ECO:0000256" key="2">
    <source>
        <dbReference type="ARBA" id="ARBA00022603"/>
    </source>
</evidence>
<sequence length="229" mass="24481">MSRATWTGERERMTLVRIPGVYRPQHDTWLLIQALSQSGIPPGGRALDIGTGTGALAVAAARYGARSVTAVDISRRAVVTTRVNCRLHGVPVRAVRGDFEARLTGERFDLVLANPPYVPAPRTASGRGTARSWHAGDRGRAVLDRLCAMLPHLLAPGGSALIVHSGLCDPDTTLAQLRDGALEATVVTRAPVPFGPVMRELAPWLVTAGLIEPGQNREDLVVIRADKPV</sequence>
<dbReference type="NCBIfam" id="TIGR00537">
    <property type="entry name" value="hemK_rel_arch"/>
    <property type="match status" value="1"/>
</dbReference>
<dbReference type="Gene3D" id="3.40.50.150">
    <property type="entry name" value="Vaccinia Virus protein VP39"/>
    <property type="match status" value="1"/>
</dbReference>
<organism evidence="6 7">
    <name type="scientific">Nocardia transvalensis</name>
    <dbReference type="NCBI Taxonomy" id="37333"/>
    <lineage>
        <taxon>Bacteria</taxon>
        <taxon>Bacillati</taxon>
        <taxon>Actinomycetota</taxon>
        <taxon>Actinomycetes</taxon>
        <taxon>Mycobacteriales</taxon>
        <taxon>Nocardiaceae</taxon>
        <taxon>Nocardia</taxon>
    </lineage>
</organism>
<evidence type="ECO:0000256" key="1">
    <source>
        <dbReference type="ARBA" id="ARBA00006149"/>
    </source>
</evidence>
<protein>
    <submittedName>
        <fullName evidence="6">Release factor glutamine methyltransferase</fullName>
        <ecNumber evidence="6">2.1.1.297</ecNumber>
    </submittedName>
</protein>
<dbReference type="CDD" id="cd02440">
    <property type="entry name" value="AdoMet_MTases"/>
    <property type="match status" value="1"/>
</dbReference>
<evidence type="ECO:0000313" key="7">
    <source>
        <dbReference type="Proteomes" id="UP000540412"/>
    </source>
</evidence>
<dbReference type="InterPro" id="IPR002052">
    <property type="entry name" value="DNA_methylase_N6_adenine_CS"/>
</dbReference>
<dbReference type="EMBL" id="JACHIT010000002">
    <property type="protein sequence ID" value="MBB5916021.1"/>
    <property type="molecule type" value="Genomic_DNA"/>
</dbReference>
<name>A0A7W9UK32_9NOCA</name>
<dbReference type="GO" id="GO:0102559">
    <property type="term" value="F:peptide chain release factor N(5)-glutamine methyltransferase activity"/>
    <property type="evidence" value="ECO:0007669"/>
    <property type="project" value="UniProtKB-EC"/>
</dbReference>
<feature type="domain" description="Methyltransferase small" evidence="5">
    <location>
        <begin position="26"/>
        <end position="118"/>
    </location>
</feature>
<dbReference type="GO" id="GO:0003676">
    <property type="term" value="F:nucleic acid binding"/>
    <property type="evidence" value="ECO:0007669"/>
    <property type="project" value="InterPro"/>
</dbReference>
<dbReference type="Pfam" id="PF05175">
    <property type="entry name" value="MTS"/>
    <property type="match status" value="1"/>
</dbReference>
<comment type="similarity">
    <text evidence="1">Belongs to the eukaryotic/archaeal PrmC-related family.</text>
</comment>
<dbReference type="InterPro" id="IPR029063">
    <property type="entry name" value="SAM-dependent_MTases_sf"/>
</dbReference>
<comment type="caution">
    <text evidence="6">The sequence shown here is derived from an EMBL/GenBank/DDBJ whole genome shotgun (WGS) entry which is preliminary data.</text>
</comment>
<dbReference type="PANTHER" id="PTHR45875:SF1">
    <property type="entry name" value="METHYLTRANSFERASE N6AMT1"/>
    <property type="match status" value="1"/>
</dbReference>
<dbReference type="PROSITE" id="PS00092">
    <property type="entry name" value="N6_MTASE"/>
    <property type="match status" value="1"/>
</dbReference>